<proteinExistence type="predicted"/>
<evidence type="ECO:0000259" key="1">
    <source>
        <dbReference type="Pfam" id="PF26610"/>
    </source>
</evidence>
<feature type="domain" description="YbbD head" evidence="1">
    <location>
        <begin position="21"/>
        <end position="71"/>
    </location>
</feature>
<dbReference type="EMBL" id="CAAHFG010000002">
    <property type="protein sequence ID" value="VGO14925.1"/>
    <property type="molecule type" value="Genomic_DNA"/>
</dbReference>
<reference evidence="2 3" key="1">
    <citation type="submission" date="2019-04" db="EMBL/GenBank/DDBJ databases">
        <authorList>
            <person name="Van Vliet M D."/>
        </authorList>
    </citation>
    <scope>NUCLEOTIDE SEQUENCE [LARGE SCALE GENOMIC DNA]</scope>
    <source>
        <strain evidence="2 3">F1</strain>
    </source>
</reference>
<gene>
    <name evidence="2" type="ORF">PDESU_03495</name>
</gene>
<dbReference type="AlphaFoldDB" id="A0A6C2U4V5"/>
<dbReference type="InterPro" id="IPR058827">
    <property type="entry name" value="YbbD_head"/>
</dbReference>
<dbReference type="Pfam" id="PF26610">
    <property type="entry name" value="YbbD_head"/>
    <property type="match status" value="1"/>
</dbReference>
<dbReference type="Proteomes" id="UP000366872">
    <property type="component" value="Unassembled WGS sequence"/>
</dbReference>
<organism evidence="2 3">
    <name type="scientific">Pontiella desulfatans</name>
    <dbReference type="NCBI Taxonomy" id="2750659"/>
    <lineage>
        <taxon>Bacteria</taxon>
        <taxon>Pseudomonadati</taxon>
        <taxon>Kiritimatiellota</taxon>
        <taxon>Kiritimatiellia</taxon>
        <taxon>Kiritimatiellales</taxon>
        <taxon>Pontiellaceae</taxon>
        <taxon>Pontiella</taxon>
    </lineage>
</organism>
<dbReference type="PROSITE" id="PS51257">
    <property type="entry name" value="PROKAR_LIPOPROTEIN"/>
    <property type="match status" value="1"/>
</dbReference>
<keyword evidence="3" id="KW-1185">Reference proteome</keyword>
<evidence type="ECO:0000313" key="2">
    <source>
        <dbReference type="EMBL" id="VGO14925.1"/>
    </source>
</evidence>
<protein>
    <recommendedName>
        <fullName evidence="1">YbbD head domain-containing protein</fullName>
    </recommendedName>
</protein>
<evidence type="ECO:0000313" key="3">
    <source>
        <dbReference type="Proteomes" id="UP000366872"/>
    </source>
</evidence>
<accession>A0A6C2U4V5</accession>
<name>A0A6C2U4V5_PONDE</name>
<sequence>MPIMKQLAVLLIAMLLFGCGDTVTSRYATRAEAEQDRLFARGWLPGIIPASSRKIVTKNDLDVNTSRGSFSFNPEEAADFIARLVELDADPIPSDPEQLRIWEKGYNPYELIQSDSRWLFYIHATKGHCEYWLSDAKRKSNRYVKPMLNTSPRNTRTMEGQL</sequence>